<reference evidence="1 2" key="1">
    <citation type="submission" date="2017-11" db="EMBL/GenBank/DDBJ databases">
        <title>Complete genome sequence of Streptomyces lavendulae subsp. lavendulae CCM 3239 (formerly 'Streptomyces aureofaciens CCM 3239'), the producer of the angucycline-type antibiotic auricin.</title>
        <authorList>
            <person name="Busche T."/>
            <person name="Novakova R."/>
            <person name="Al'Dilaimi A."/>
            <person name="Homerova D."/>
            <person name="Feckova L."/>
            <person name="Rezuchova B."/>
            <person name="Mingyar E."/>
            <person name="Csolleiova D."/>
            <person name="Bekeova C."/>
            <person name="Winkler A."/>
            <person name="Sevcikova B."/>
            <person name="Kalinowski J."/>
            <person name="Kormanec J."/>
            <person name="Ruckert C."/>
        </authorList>
    </citation>
    <scope>NUCLEOTIDE SEQUENCE [LARGE SCALE GENOMIC DNA]</scope>
    <source>
        <strain evidence="1 2">CCM 3239</strain>
    </source>
</reference>
<dbReference type="EC" id="2.3.1.-" evidence="1"/>
<name>A0A2K8PI48_STRLA</name>
<dbReference type="InterPro" id="IPR016181">
    <property type="entry name" value="Acyl_CoA_acyltransferase"/>
</dbReference>
<dbReference type="Proteomes" id="UP000231791">
    <property type="component" value="Chromosome"/>
</dbReference>
<dbReference type="GO" id="GO:1990189">
    <property type="term" value="F:protein N-terminal-serine acetyltransferase activity"/>
    <property type="evidence" value="ECO:0007669"/>
    <property type="project" value="TreeGrafter"/>
</dbReference>
<accession>A0A2K8PI48</accession>
<keyword evidence="1" id="KW-0012">Acyltransferase</keyword>
<keyword evidence="1" id="KW-0808">Transferase</keyword>
<dbReference type="RefSeq" id="WP_030241786.1">
    <property type="nucleotide sequence ID" value="NZ_CP024985.1"/>
</dbReference>
<protein>
    <submittedName>
        <fullName evidence="1">Ribosomal N-acetyltransferase YdaF</fullName>
        <ecNumber evidence="1">2.3.1.-</ecNumber>
    </submittedName>
</protein>
<dbReference type="PANTHER" id="PTHR43441:SF10">
    <property type="entry name" value="ACETYLTRANSFERASE"/>
    <property type="match status" value="1"/>
</dbReference>
<dbReference type="OrthoDB" id="9795188at2"/>
<dbReference type="InterPro" id="IPR051908">
    <property type="entry name" value="Ribosomal_N-acetyltransferase"/>
</dbReference>
<dbReference type="KEGG" id="slx:SLAV_23030"/>
<evidence type="ECO:0000313" key="2">
    <source>
        <dbReference type="Proteomes" id="UP000231791"/>
    </source>
</evidence>
<dbReference type="InterPro" id="IPR000182">
    <property type="entry name" value="GNAT_dom"/>
</dbReference>
<dbReference type="GO" id="GO:0008999">
    <property type="term" value="F:protein-N-terminal-alanine acetyltransferase activity"/>
    <property type="evidence" value="ECO:0007669"/>
    <property type="project" value="TreeGrafter"/>
</dbReference>
<dbReference type="AlphaFoldDB" id="A0A2K8PI48"/>
<dbReference type="Gene3D" id="3.40.630.30">
    <property type="match status" value="1"/>
</dbReference>
<dbReference type="Pfam" id="PF13302">
    <property type="entry name" value="Acetyltransf_3"/>
    <property type="match status" value="1"/>
</dbReference>
<keyword evidence="2" id="KW-1185">Reference proteome</keyword>
<gene>
    <name evidence="1" type="primary">ydaF6</name>
    <name evidence="1" type="ORF">SLAV_23030</name>
</gene>
<dbReference type="PROSITE" id="PS51186">
    <property type="entry name" value="GNAT"/>
    <property type="match status" value="1"/>
</dbReference>
<organism evidence="1 2">
    <name type="scientific">Streptomyces lavendulae subsp. lavendulae</name>
    <dbReference type="NCBI Taxonomy" id="58340"/>
    <lineage>
        <taxon>Bacteria</taxon>
        <taxon>Bacillati</taxon>
        <taxon>Actinomycetota</taxon>
        <taxon>Actinomycetes</taxon>
        <taxon>Kitasatosporales</taxon>
        <taxon>Streptomycetaceae</taxon>
        <taxon>Streptomyces</taxon>
    </lineage>
</organism>
<sequence length="202" mass="21803">MEPVILSTPRLDLRPFAPSDEEEAHAAGQDPDIQRWTMVPSPYTRADAKTFVSERVPAGWREDTGYAFAVRLGAGGPLVAATGVYVHEAFGEKLYEVGYWATREHRGNGYMAEALDAVSRWAFTALGALRLEWRAEVGNTGSRAVAEKVGFRFEGTLRAALLRNGTTRDCWIAALLPSDLGLTPGLPHLPAREPGPAVGGAA</sequence>
<proteinExistence type="predicted"/>
<dbReference type="EMBL" id="CP024985">
    <property type="protein sequence ID" value="ATZ26416.1"/>
    <property type="molecule type" value="Genomic_DNA"/>
</dbReference>
<dbReference type="GeneID" id="49385630"/>
<evidence type="ECO:0000313" key="1">
    <source>
        <dbReference type="EMBL" id="ATZ26416.1"/>
    </source>
</evidence>
<dbReference type="SUPFAM" id="SSF55729">
    <property type="entry name" value="Acyl-CoA N-acyltransferases (Nat)"/>
    <property type="match status" value="1"/>
</dbReference>
<dbReference type="PANTHER" id="PTHR43441">
    <property type="entry name" value="RIBOSOMAL-PROTEIN-SERINE ACETYLTRANSFERASE"/>
    <property type="match status" value="1"/>
</dbReference>
<dbReference type="GO" id="GO:0005737">
    <property type="term" value="C:cytoplasm"/>
    <property type="evidence" value="ECO:0007669"/>
    <property type="project" value="TreeGrafter"/>
</dbReference>